<dbReference type="RefSeq" id="WP_197624207.1">
    <property type="nucleotide sequence ID" value="NZ_CP063073.1"/>
</dbReference>
<accession>A0A7M1KBJ0</accession>
<protein>
    <recommendedName>
        <fullName evidence="4">Calpain catalytic domain-containing protein</fullName>
    </recommendedName>
</protein>
<evidence type="ECO:0008006" key="4">
    <source>
        <dbReference type="Google" id="ProtNLM"/>
    </source>
</evidence>
<sequence>MPNSIEWTLPPAQWDAQGGGHLQGSPLDGKTGVNPQDGRSYGTKMSNRPVILGSQLYDYRWIHDYPRGKPENIWGDFSQWGADNCLAIAVIKLAMMQFGKSPLDVFKSVKETADGFQIVLRNGESTYLSREELKQAAAAAGFKGEDPTTLLYANFLFAVSAKRYLEAGYGTYSQALKVLCSGGSSAEYAFRRLGLWEQVEPVSIHELVNGRMGMFQSGSHIEFAADGHEERWGKKGGTPPTTSIYQAYAFKP</sequence>
<evidence type="ECO:0000313" key="3">
    <source>
        <dbReference type="Proteomes" id="UP000594923"/>
    </source>
</evidence>
<reference evidence="2 3" key="1">
    <citation type="submission" date="2020-10" db="EMBL/GenBank/DDBJ databases">
        <title>High quality whole genome sequence of Pseudomonas poae PMA22.</title>
        <authorList>
            <person name="Hernandez J.G."/>
            <person name="Rodriguez P."/>
            <person name="Cuevas C."/>
            <person name="de la Calle F."/>
            <person name="Galan B."/>
            <person name="Garcia J.L."/>
        </authorList>
    </citation>
    <scope>NUCLEOTIDE SEQUENCE [LARGE SCALE GENOMIC DNA]</scope>
    <source>
        <strain evidence="2 3">PMA22</strain>
    </source>
</reference>
<evidence type="ECO:0000256" key="1">
    <source>
        <dbReference type="SAM" id="MobiDB-lite"/>
    </source>
</evidence>
<feature type="region of interest" description="Disordered" evidence="1">
    <location>
        <begin position="10"/>
        <end position="44"/>
    </location>
</feature>
<evidence type="ECO:0000313" key="2">
    <source>
        <dbReference type="EMBL" id="QOQ73168.1"/>
    </source>
</evidence>
<dbReference type="EMBL" id="CP063073">
    <property type="protein sequence ID" value="QOQ73168.1"/>
    <property type="molecule type" value="Genomic_DNA"/>
</dbReference>
<organism evidence="2 3">
    <name type="scientific">Pseudomonas poae</name>
    <dbReference type="NCBI Taxonomy" id="200451"/>
    <lineage>
        <taxon>Bacteria</taxon>
        <taxon>Pseudomonadati</taxon>
        <taxon>Pseudomonadota</taxon>
        <taxon>Gammaproteobacteria</taxon>
        <taxon>Pseudomonadales</taxon>
        <taxon>Pseudomonadaceae</taxon>
        <taxon>Pseudomonas</taxon>
    </lineage>
</organism>
<dbReference type="Proteomes" id="UP000594923">
    <property type="component" value="Chromosome"/>
</dbReference>
<dbReference type="AlphaFoldDB" id="A0A7M1KBJ0"/>
<proteinExistence type="predicted"/>
<name>A0A7M1KBJ0_9PSED</name>
<gene>
    <name evidence="2" type="ORF">IMF22_16770</name>
</gene>